<keyword evidence="2" id="KW-1185">Reference proteome</keyword>
<proteinExistence type="predicted"/>
<dbReference type="Proteomes" id="UP000236311">
    <property type="component" value="Unassembled WGS sequence"/>
</dbReference>
<dbReference type="RefSeq" id="WP_103242763.1">
    <property type="nucleotide sequence ID" value="NZ_JANJZD010000082.1"/>
</dbReference>
<sequence>MFILTDGKNYIMENPCQKDVYISTSSPVMAKKFTYKQARTILNDRSKKKAWIKEYYMVNEDTGEKANTSKYYKGNGGVYLGENNIEFEEPIIEKIYIETRSIIGLAGWSMTQLKTYEEELLNGLSKYDSAGSDIAHALQKYREDNAGKKAQAHKMAKVGYLLDEVRDKHKHIKQCLDYIKVMEDAITYSYTIEKIKLELTKAKHTEYKGRTEYYQKALDLLD</sequence>
<name>A0A2K4ZQZ7_9FIRM</name>
<dbReference type="OrthoDB" id="2038225at2"/>
<accession>A0A2K4ZQZ7</accession>
<gene>
    <name evidence="1" type="ORF">AMURIS_05657</name>
</gene>
<dbReference type="AlphaFoldDB" id="A0A2K4ZQZ7"/>
<reference evidence="1 2" key="1">
    <citation type="submission" date="2018-01" db="EMBL/GenBank/DDBJ databases">
        <authorList>
            <person name="Gaut B.S."/>
            <person name="Morton B.R."/>
            <person name="Clegg M.T."/>
            <person name="Duvall M.R."/>
        </authorList>
    </citation>
    <scope>NUCLEOTIDE SEQUENCE [LARGE SCALE GENOMIC DNA]</scope>
    <source>
        <strain evidence="1">GP69</strain>
    </source>
</reference>
<evidence type="ECO:0000313" key="2">
    <source>
        <dbReference type="Proteomes" id="UP000236311"/>
    </source>
</evidence>
<evidence type="ECO:0000313" key="1">
    <source>
        <dbReference type="EMBL" id="SOY32889.1"/>
    </source>
</evidence>
<organism evidence="1 2">
    <name type="scientific">Acetatifactor muris</name>
    <dbReference type="NCBI Taxonomy" id="879566"/>
    <lineage>
        <taxon>Bacteria</taxon>
        <taxon>Bacillati</taxon>
        <taxon>Bacillota</taxon>
        <taxon>Clostridia</taxon>
        <taxon>Lachnospirales</taxon>
        <taxon>Lachnospiraceae</taxon>
        <taxon>Acetatifactor</taxon>
    </lineage>
</organism>
<protein>
    <submittedName>
        <fullName evidence="1">Uncharacterized protein</fullName>
    </submittedName>
</protein>
<dbReference type="EMBL" id="OFSM01000090">
    <property type="protein sequence ID" value="SOY32889.1"/>
    <property type="molecule type" value="Genomic_DNA"/>
</dbReference>